<gene>
    <name evidence="1" type="ORF">UFOVP760_254</name>
</gene>
<protein>
    <submittedName>
        <fullName evidence="1">Uncharacterized protein</fullName>
    </submittedName>
</protein>
<proteinExistence type="predicted"/>
<accession>A0A6J7X658</accession>
<name>A0A6J7X658_9CAUD</name>
<sequence length="90" mass="10148">MKNKNNKSANELLNLIVDYKRKKGEGDAAYAYGSGVLIAIMDWSRGSANKNELQNEINSQYEDYEKELMALKLKDIQSVANKASMEELMA</sequence>
<reference evidence="1" key="1">
    <citation type="submission" date="2020-05" db="EMBL/GenBank/DDBJ databases">
        <authorList>
            <person name="Chiriac C."/>
            <person name="Salcher M."/>
            <person name="Ghai R."/>
            <person name="Kavagutti S V."/>
        </authorList>
    </citation>
    <scope>NUCLEOTIDE SEQUENCE</scope>
</reference>
<evidence type="ECO:0000313" key="1">
    <source>
        <dbReference type="EMBL" id="CAB5226480.1"/>
    </source>
</evidence>
<dbReference type="EMBL" id="LR798360">
    <property type="protein sequence ID" value="CAB5226480.1"/>
    <property type="molecule type" value="Genomic_DNA"/>
</dbReference>
<organism evidence="1">
    <name type="scientific">uncultured Caudovirales phage</name>
    <dbReference type="NCBI Taxonomy" id="2100421"/>
    <lineage>
        <taxon>Viruses</taxon>
        <taxon>Duplodnaviria</taxon>
        <taxon>Heunggongvirae</taxon>
        <taxon>Uroviricota</taxon>
        <taxon>Caudoviricetes</taxon>
        <taxon>Peduoviridae</taxon>
        <taxon>Maltschvirus</taxon>
        <taxon>Maltschvirus maltsch</taxon>
    </lineage>
</organism>